<sequence length="147" mass="16853">MADMTLYTNPANWGTPLLEIDNLLNEPFRARFCVTAIFNIIVIHKQESGRIKLVLKTCFSVNRIYLKAHHSEINTWRRTLNICSNFGWLLFKLECSFDFIPLITISFHLSTINPLVIHSKTNVYVVTFMSSRPSSNPSRDSADFSPA</sequence>
<dbReference type="Proteomes" id="UP000324897">
    <property type="component" value="Chromosome 4"/>
</dbReference>
<feature type="non-terminal residue" evidence="1">
    <location>
        <position position="1"/>
    </location>
</feature>
<dbReference type="AlphaFoldDB" id="A0A5J9VVK6"/>
<dbReference type="EMBL" id="RWGY01000007">
    <property type="protein sequence ID" value="TVU39414.1"/>
    <property type="molecule type" value="Genomic_DNA"/>
</dbReference>
<name>A0A5J9VVK6_9POAL</name>
<protein>
    <submittedName>
        <fullName evidence="1">Uncharacterized protein</fullName>
    </submittedName>
</protein>
<gene>
    <name evidence="1" type="ORF">EJB05_12832</name>
</gene>
<reference evidence="1 2" key="1">
    <citation type="journal article" date="2019" name="Sci. Rep.">
        <title>A high-quality genome of Eragrostis curvula grass provides insights into Poaceae evolution and supports new strategies to enhance forage quality.</title>
        <authorList>
            <person name="Carballo J."/>
            <person name="Santos B.A.C.M."/>
            <person name="Zappacosta D."/>
            <person name="Garbus I."/>
            <person name="Selva J.P."/>
            <person name="Gallo C.A."/>
            <person name="Diaz A."/>
            <person name="Albertini E."/>
            <person name="Caccamo M."/>
            <person name="Echenique V."/>
        </authorList>
    </citation>
    <scope>NUCLEOTIDE SEQUENCE [LARGE SCALE GENOMIC DNA]</scope>
    <source>
        <strain evidence="2">cv. Victoria</strain>
        <tissue evidence="1">Leaf</tissue>
    </source>
</reference>
<keyword evidence="2" id="KW-1185">Reference proteome</keyword>
<evidence type="ECO:0000313" key="1">
    <source>
        <dbReference type="EMBL" id="TVU39414.1"/>
    </source>
</evidence>
<proteinExistence type="predicted"/>
<dbReference type="Gramene" id="TVU39414">
    <property type="protein sequence ID" value="TVU39414"/>
    <property type="gene ID" value="EJB05_12832"/>
</dbReference>
<accession>A0A5J9VVK6</accession>
<comment type="caution">
    <text evidence="1">The sequence shown here is derived from an EMBL/GenBank/DDBJ whole genome shotgun (WGS) entry which is preliminary data.</text>
</comment>
<organism evidence="1 2">
    <name type="scientific">Eragrostis curvula</name>
    <name type="common">weeping love grass</name>
    <dbReference type="NCBI Taxonomy" id="38414"/>
    <lineage>
        <taxon>Eukaryota</taxon>
        <taxon>Viridiplantae</taxon>
        <taxon>Streptophyta</taxon>
        <taxon>Embryophyta</taxon>
        <taxon>Tracheophyta</taxon>
        <taxon>Spermatophyta</taxon>
        <taxon>Magnoliopsida</taxon>
        <taxon>Liliopsida</taxon>
        <taxon>Poales</taxon>
        <taxon>Poaceae</taxon>
        <taxon>PACMAD clade</taxon>
        <taxon>Chloridoideae</taxon>
        <taxon>Eragrostideae</taxon>
        <taxon>Eragrostidinae</taxon>
        <taxon>Eragrostis</taxon>
    </lineage>
</organism>
<evidence type="ECO:0000313" key="2">
    <source>
        <dbReference type="Proteomes" id="UP000324897"/>
    </source>
</evidence>